<proteinExistence type="inferred from homology"/>
<evidence type="ECO:0000259" key="5">
    <source>
        <dbReference type="SMART" id="SM00382"/>
    </source>
</evidence>
<evidence type="ECO:0000313" key="7">
    <source>
        <dbReference type="Proteomes" id="UP000654482"/>
    </source>
</evidence>
<reference evidence="6" key="1">
    <citation type="submission" date="2020-10" db="EMBL/GenBank/DDBJ databases">
        <authorList>
            <person name="Castelo-Branco R."/>
            <person name="Eusebio N."/>
            <person name="Adriana R."/>
            <person name="Vieira A."/>
            <person name="Brugerolle De Fraissinette N."/>
            <person name="Rezende De Castro R."/>
            <person name="Schneider M.P."/>
            <person name="Vasconcelos V."/>
            <person name="Leao P.N."/>
        </authorList>
    </citation>
    <scope>NUCLEOTIDE SEQUENCE</scope>
    <source>
        <strain evidence="6">LEGE 07157</strain>
    </source>
</reference>
<dbReference type="Proteomes" id="UP000654482">
    <property type="component" value="Unassembled WGS sequence"/>
</dbReference>
<dbReference type="EMBL" id="JADEWZ010000027">
    <property type="protein sequence ID" value="MBE9117636.1"/>
    <property type="molecule type" value="Genomic_DNA"/>
</dbReference>
<dbReference type="PANTHER" id="PTHR42960:SF1">
    <property type="entry name" value="YCF46 PROTEIN"/>
    <property type="match status" value="1"/>
</dbReference>
<dbReference type="SMART" id="SM00382">
    <property type="entry name" value="AAA"/>
    <property type="match status" value="1"/>
</dbReference>
<dbReference type="Pfam" id="PF00004">
    <property type="entry name" value="AAA"/>
    <property type="match status" value="1"/>
</dbReference>
<dbReference type="RefSeq" id="WP_194030721.1">
    <property type="nucleotide sequence ID" value="NZ_JADEWZ010000027.1"/>
</dbReference>
<keyword evidence="2" id="KW-0067">ATP-binding</keyword>
<comment type="similarity">
    <text evidence="3">Belongs to the AAA ATPase family. Highly divergent.</text>
</comment>
<dbReference type="Gene3D" id="3.40.50.300">
    <property type="entry name" value="P-loop containing nucleotide triphosphate hydrolases"/>
    <property type="match status" value="1"/>
</dbReference>
<name>A0A8J7DY74_9CYAN</name>
<dbReference type="PANTHER" id="PTHR42960">
    <property type="entry name" value="YCF46 PROTEIN"/>
    <property type="match status" value="1"/>
</dbReference>
<dbReference type="InterPro" id="IPR003593">
    <property type="entry name" value="AAA+_ATPase"/>
</dbReference>
<dbReference type="CDD" id="cd19507">
    <property type="entry name" value="RecA-like_Ycf46-like"/>
    <property type="match status" value="1"/>
</dbReference>
<dbReference type="InterPro" id="IPR052381">
    <property type="entry name" value="AAA_domain_protein"/>
</dbReference>
<sequence>MKPTTSIHDLKTLILSFHPIIAIETVEEERVESLLRAVAGELKMPLYEWTVTKGLKRFPNTSAIYGTADPQSLLQTLETVDLESIFLLKDFDRYLKEPTLARQFREVTRQFTRNHSNIVLTGTSLHLPRAITSDVVPYDLKLPSTPELYQVLQAVTQSLRQTHRIQIHLSSEHIDQLLQALSGMTLNQARQVIAYAALIDGKLHPADIQRVLKRKSQLIREGGLLEYFPSEDNCSQLGGFPKLKTWLERSKVGFSAQARSLNLSPPKGILLVGIQGCGKSLAARAIAREWNLPLLKLDAGRLYDKYIGESEKNFRKAINLAESMSPAILWIDEIEKGFSNADSSNADGGLSRRLFGTFLTWLQEKKQDVFVVATANDISRMPPELLRKGRFDEIFFVDLPIPSEREEIWKIHLCLRKQDPKSFDLAQLVVATEGFGGAEIEQVAIASLYRALHLQHPLDTELLLEEIQATVPLSVSRREDVERLRSLARDRFVSVR</sequence>
<keyword evidence="1" id="KW-0547">Nucleotide-binding</keyword>
<dbReference type="InterPro" id="IPR003959">
    <property type="entry name" value="ATPase_AAA_core"/>
</dbReference>
<dbReference type="InterPro" id="IPR027417">
    <property type="entry name" value="P-loop_NTPase"/>
</dbReference>
<dbReference type="AlphaFoldDB" id="A0A8J7DY74"/>
<protein>
    <recommendedName>
        <fullName evidence="4">Uncharacterized AAA domain-containing protein ycf46</fullName>
    </recommendedName>
</protein>
<dbReference type="Gene3D" id="1.10.8.60">
    <property type="match status" value="1"/>
</dbReference>
<keyword evidence="7" id="KW-1185">Reference proteome</keyword>
<dbReference type="GO" id="GO:0016887">
    <property type="term" value="F:ATP hydrolysis activity"/>
    <property type="evidence" value="ECO:0007669"/>
    <property type="project" value="InterPro"/>
</dbReference>
<evidence type="ECO:0000256" key="3">
    <source>
        <dbReference type="ARBA" id="ARBA00038088"/>
    </source>
</evidence>
<evidence type="ECO:0000256" key="1">
    <source>
        <dbReference type="ARBA" id="ARBA00022741"/>
    </source>
</evidence>
<gene>
    <name evidence="6" type="ORF">IQ249_17190</name>
</gene>
<feature type="domain" description="AAA+ ATPase" evidence="5">
    <location>
        <begin position="265"/>
        <end position="402"/>
    </location>
</feature>
<accession>A0A8J7DY74</accession>
<organism evidence="6 7">
    <name type="scientific">Lusitaniella coriacea LEGE 07157</name>
    <dbReference type="NCBI Taxonomy" id="945747"/>
    <lineage>
        <taxon>Bacteria</taxon>
        <taxon>Bacillati</taxon>
        <taxon>Cyanobacteriota</taxon>
        <taxon>Cyanophyceae</taxon>
        <taxon>Spirulinales</taxon>
        <taxon>Lusitaniellaceae</taxon>
        <taxon>Lusitaniella</taxon>
    </lineage>
</organism>
<evidence type="ECO:0000256" key="2">
    <source>
        <dbReference type="ARBA" id="ARBA00022840"/>
    </source>
</evidence>
<comment type="caution">
    <text evidence="6">The sequence shown here is derived from an EMBL/GenBank/DDBJ whole genome shotgun (WGS) entry which is preliminary data.</text>
</comment>
<evidence type="ECO:0000256" key="4">
    <source>
        <dbReference type="ARBA" id="ARBA00040480"/>
    </source>
</evidence>
<dbReference type="SUPFAM" id="SSF52540">
    <property type="entry name" value="P-loop containing nucleoside triphosphate hydrolases"/>
    <property type="match status" value="2"/>
</dbReference>
<dbReference type="GO" id="GO:0005524">
    <property type="term" value="F:ATP binding"/>
    <property type="evidence" value="ECO:0007669"/>
    <property type="project" value="UniProtKB-KW"/>
</dbReference>
<evidence type="ECO:0000313" key="6">
    <source>
        <dbReference type="EMBL" id="MBE9117636.1"/>
    </source>
</evidence>